<keyword evidence="2" id="KW-1185">Reference proteome</keyword>
<reference evidence="1 2" key="1">
    <citation type="submission" date="2021-06" db="EMBL/GenBank/DDBJ databases">
        <title>Caerostris darwini draft genome.</title>
        <authorList>
            <person name="Kono N."/>
            <person name="Arakawa K."/>
        </authorList>
    </citation>
    <scope>NUCLEOTIDE SEQUENCE [LARGE SCALE GENOMIC DNA]</scope>
</reference>
<organism evidence="1 2">
    <name type="scientific">Caerostris darwini</name>
    <dbReference type="NCBI Taxonomy" id="1538125"/>
    <lineage>
        <taxon>Eukaryota</taxon>
        <taxon>Metazoa</taxon>
        <taxon>Ecdysozoa</taxon>
        <taxon>Arthropoda</taxon>
        <taxon>Chelicerata</taxon>
        <taxon>Arachnida</taxon>
        <taxon>Araneae</taxon>
        <taxon>Araneomorphae</taxon>
        <taxon>Entelegynae</taxon>
        <taxon>Araneoidea</taxon>
        <taxon>Araneidae</taxon>
        <taxon>Caerostris</taxon>
    </lineage>
</organism>
<protein>
    <submittedName>
        <fullName evidence="1">Uncharacterized protein</fullName>
    </submittedName>
</protein>
<accession>A0AAV4VWW3</accession>
<dbReference type="Proteomes" id="UP001054837">
    <property type="component" value="Unassembled WGS sequence"/>
</dbReference>
<sequence>MENNFGGGEVLHHPHLSSPCLVQARFLLSRLALFQVYLGSVGNVMNVEQGATVGHHHKLCPTHPYSFVHNTIDDIHTEKQNGFGRAAGTPSLAYQPSIKVHCSQWKCRTGKGEIRGNHHKESENIFSTVHGWTLEQPLSTERNVLDRYVQDLEDSKGIQIAFHPLLESSNYSIQLADDQWTRSYDVPG</sequence>
<comment type="caution">
    <text evidence="1">The sequence shown here is derived from an EMBL/GenBank/DDBJ whole genome shotgun (WGS) entry which is preliminary data.</text>
</comment>
<gene>
    <name evidence="1" type="ORF">CDAR_184701</name>
</gene>
<name>A0AAV4VWW3_9ARAC</name>
<dbReference type="EMBL" id="BPLQ01013786">
    <property type="protein sequence ID" value="GIY74772.1"/>
    <property type="molecule type" value="Genomic_DNA"/>
</dbReference>
<evidence type="ECO:0000313" key="2">
    <source>
        <dbReference type="Proteomes" id="UP001054837"/>
    </source>
</evidence>
<proteinExistence type="predicted"/>
<evidence type="ECO:0000313" key="1">
    <source>
        <dbReference type="EMBL" id="GIY74772.1"/>
    </source>
</evidence>
<dbReference type="AlphaFoldDB" id="A0AAV4VWW3"/>